<organism evidence="2 3">
    <name type="scientific">Streptomyces cinnamoneus</name>
    <name type="common">Streptoverticillium cinnamoneum</name>
    <dbReference type="NCBI Taxonomy" id="53446"/>
    <lineage>
        <taxon>Bacteria</taxon>
        <taxon>Bacillati</taxon>
        <taxon>Actinomycetota</taxon>
        <taxon>Actinomycetes</taxon>
        <taxon>Kitasatosporales</taxon>
        <taxon>Streptomycetaceae</taxon>
        <taxon>Streptomyces</taxon>
        <taxon>Streptomyces cinnamoneus group</taxon>
    </lineage>
</organism>
<evidence type="ECO:0000256" key="1">
    <source>
        <dbReference type="SAM" id="MobiDB-lite"/>
    </source>
</evidence>
<dbReference type="RefSeq" id="WP_190109262.1">
    <property type="nucleotide sequence ID" value="NZ_BMVB01000005.1"/>
</dbReference>
<dbReference type="Gene3D" id="2.130.10.10">
    <property type="entry name" value="YVTN repeat-like/Quinoprotein amine dehydrogenase"/>
    <property type="match status" value="6"/>
</dbReference>
<name>A0A918TJ14_STRCJ</name>
<dbReference type="Pfam" id="PF10282">
    <property type="entry name" value="Lactonase"/>
    <property type="match status" value="1"/>
</dbReference>
<feature type="region of interest" description="Disordered" evidence="1">
    <location>
        <begin position="1111"/>
        <end position="1131"/>
    </location>
</feature>
<reference evidence="2" key="1">
    <citation type="journal article" date="2014" name="Int. J. Syst. Evol. Microbiol.">
        <title>Complete genome sequence of Corynebacterium casei LMG S-19264T (=DSM 44701T), isolated from a smear-ripened cheese.</title>
        <authorList>
            <consortium name="US DOE Joint Genome Institute (JGI-PGF)"/>
            <person name="Walter F."/>
            <person name="Albersmeier A."/>
            <person name="Kalinowski J."/>
            <person name="Ruckert C."/>
        </authorList>
    </citation>
    <scope>NUCLEOTIDE SEQUENCE</scope>
    <source>
        <strain evidence="2">JCM 4633</strain>
    </source>
</reference>
<dbReference type="PANTHER" id="PTHR47197">
    <property type="entry name" value="PROTEIN NIRF"/>
    <property type="match status" value="1"/>
</dbReference>
<accession>A0A918TJ14</accession>
<evidence type="ECO:0000313" key="2">
    <source>
        <dbReference type="EMBL" id="GHC44349.1"/>
    </source>
</evidence>
<dbReference type="InterPro" id="IPR011048">
    <property type="entry name" value="Haem_d1_sf"/>
</dbReference>
<reference evidence="2" key="2">
    <citation type="submission" date="2020-09" db="EMBL/GenBank/DDBJ databases">
        <authorList>
            <person name="Sun Q."/>
            <person name="Ohkuma M."/>
        </authorList>
    </citation>
    <scope>NUCLEOTIDE SEQUENCE</scope>
    <source>
        <strain evidence="2">JCM 4633</strain>
    </source>
</reference>
<dbReference type="InterPro" id="IPR019405">
    <property type="entry name" value="Lactonase_7-beta_prop"/>
</dbReference>
<dbReference type="SUPFAM" id="SSF51004">
    <property type="entry name" value="C-terminal (heme d1) domain of cytochrome cd1-nitrite reductase"/>
    <property type="match status" value="1"/>
</dbReference>
<dbReference type="InterPro" id="IPR015943">
    <property type="entry name" value="WD40/YVTN_repeat-like_dom_sf"/>
</dbReference>
<sequence>MTHGTSLILAVDWAADALATVELTGEGLPGKPEARPVGTNPRAVAAVASGPAAGRLYVCDHASDTVSLLDGHGGAARPLPAPGRPCAVAAGLHAGQVCVAGWAEDIVHLYDADGLGPLPVPTGGGPFAVAGAPGATRVCVACEDPSAPLTVIDIGHPGNPLPLRPEPALPGPVLALAVSPDGGFAYASYRAEGQPGGGRLAVVDLRQDSPGVTGSFAVGAEPLAVLVAPAGDRLCVVNHGSASVSVALLNRTTGTPGPFTELPVGLQPSAAAFAPDGRLLHVVSRVTGAVSAVHLAGPGSDGRLRTGARRDVRLGGVPASVVFGPSGAYSHLTDQATGRLITVRATPAKGAAYGTGSSSRPLSVALTPDGRWACATDSAAKRVAVHDVTRPPATAKELPLPVDAARPWSIATGTPTGKPTFACVTSPATGHLFTLRPKAGGDLGTPGTVTCETTLIGTTAAPHGVAVTPEGTYAFTADAGAGTVSRVDLLGGAAKRKLHTIEKKTVRCEKPYGIAAGDGMLFVTDTEGAAPGEQKGTLSVLQYDGTTWKNVQQVAAADGRFSAPIGVSLFPDRTKGEFLYVANHMSTGIQERVSVLKKNGARWSHHKSIRRDDLTLPHALVLSPDGKTLYVSSTDKGKVAQFSLKDDHSAEFTCWLEVNTKGPNIYVPSWLALSKDGKYLYATDLQGDALYGVKVPATKDTPMEVVRDVTVKRPRGIVCDGDTVIHLVSEGPEKNPKPELVTVILDDANRLKAKSVSSPVPLDNKPYTIAAAGENSPLYVTEYAKGTVAVYGGGITTVPVKKQDDSRPWEAACTSDGRYLYVTDRSAKAPAVHCLALPGLDVTTLPVAPDPRGVACAPDGMRAYVAHRDGTVTLLRRTPEFTGQLRDTTDTEPPRAVAVHPSAPYAYLLRRDGLGPVKLTGSDDGQKLALMAQPAGLALARDGRRAYVVGPDQGGQLLRVATLTDPARPAAGSSVTLTGGIAAAIALHPREPHGYVAGHGTGGAGLLWVVSLAAPDSPVVTATVSGVPPARDLAVRPGNPDHVLLLCPDGQADSALHVLEVPGGPAATVERRAGRLPLPGKPWALALHPSGGYGLVATEDKGVHLVDLTDPARPRMAGSTTEKTTGAVGFRPDGREALHARKGQLHRLALGAPVPVHPWAAGLGTAEHIAVSADGGEVYVTGETSGAVQVVDAPTGTLRCTLPLGTALGGLAPHPVRSCLYAADTGGSAVVEADTVAPVRADERVIGVDVRQVVCTVFSGDQPGASG</sequence>
<comment type="caution">
    <text evidence="2">The sequence shown here is derived from an EMBL/GenBank/DDBJ whole genome shotgun (WGS) entry which is preliminary data.</text>
</comment>
<dbReference type="SUPFAM" id="SSF69322">
    <property type="entry name" value="Tricorn protease domain 2"/>
    <property type="match status" value="1"/>
</dbReference>
<dbReference type="InterPro" id="IPR011044">
    <property type="entry name" value="Quino_amine_DH_bsu"/>
</dbReference>
<dbReference type="InterPro" id="IPR051200">
    <property type="entry name" value="Host-pathogen_enzymatic-act"/>
</dbReference>
<dbReference type="SUPFAM" id="SSF50969">
    <property type="entry name" value="YVTN repeat-like/Quinoprotein amine dehydrogenase"/>
    <property type="match status" value="1"/>
</dbReference>
<dbReference type="AlphaFoldDB" id="A0A918TJ14"/>
<dbReference type="EMBL" id="BMVB01000005">
    <property type="protein sequence ID" value="GHC44349.1"/>
    <property type="molecule type" value="Genomic_DNA"/>
</dbReference>
<gene>
    <name evidence="2" type="ORF">GCM10010507_19170</name>
</gene>
<dbReference type="SUPFAM" id="SSF75011">
    <property type="entry name" value="3-carboxy-cis,cis-mucoante lactonizing enzyme"/>
    <property type="match status" value="1"/>
</dbReference>
<dbReference type="PANTHER" id="PTHR47197:SF3">
    <property type="entry name" value="DIHYDRO-HEME D1 DEHYDROGENASE"/>
    <property type="match status" value="1"/>
</dbReference>
<evidence type="ECO:0000313" key="3">
    <source>
        <dbReference type="Proteomes" id="UP000646244"/>
    </source>
</evidence>
<proteinExistence type="predicted"/>
<dbReference type="Proteomes" id="UP000646244">
    <property type="component" value="Unassembled WGS sequence"/>
</dbReference>
<protein>
    <submittedName>
        <fullName evidence="2">Uncharacterized protein</fullName>
    </submittedName>
</protein>